<evidence type="ECO:0000256" key="10">
    <source>
        <dbReference type="ARBA" id="ARBA00048344"/>
    </source>
</evidence>
<dbReference type="OrthoDB" id="5852090at2759"/>
<dbReference type="InterPro" id="IPR002133">
    <property type="entry name" value="S-AdoMet_synthetase"/>
</dbReference>
<evidence type="ECO:0000313" key="17">
    <source>
        <dbReference type="Proteomes" id="UP000035682"/>
    </source>
</evidence>
<proteinExistence type="inferred from homology"/>
<dbReference type="PIRSF" id="PIRSF000497">
    <property type="entry name" value="MAT"/>
    <property type="match status" value="1"/>
</dbReference>
<dbReference type="UniPathway" id="UPA00315">
    <property type="reaction ID" value="UER00080"/>
</dbReference>
<evidence type="ECO:0000256" key="3">
    <source>
        <dbReference type="ARBA" id="ARBA00022563"/>
    </source>
</evidence>
<reference evidence="18" key="2">
    <citation type="submission" date="2020-12" db="UniProtKB">
        <authorList>
            <consortium name="WormBaseParasite"/>
        </authorList>
    </citation>
    <scope>IDENTIFICATION</scope>
</reference>
<keyword evidence="17" id="KW-1185">Reference proteome</keyword>
<dbReference type="SUPFAM" id="SSF55973">
    <property type="entry name" value="S-adenosylmethionine synthetase"/>
    <property type="match status" value="3"/>
</dbReference>
<comment type="catalytic activity">
    <reaction evidence="10 11">
        <text>L-methionine + ATP + H2O = S-adenosyl-L-methionine + phosphate + diphosphate</text>
        <dbReference type="Rhea" id="RHEA:21080"/>
        <dbReference type="ChEBI" id="CHEBI:15377"/>
        <dbReference type="ChEBI" id="CHEBI:30616"/>
        <dbReference type="ChEBI" id="CHEBI:33019"/>
        <dbReference type="ChEBI" id="CHEBI:43474"/>
        <dbReference type="ChEBI" id="CHEBI:57844"/>
        <dbReference type="ChEBI" id="CHEBI:59789"/>
        <dbReference type="EC" id="2.5.1.6"/>
    </reaction>
</comment>
<evidence type="ECO:0000313" key="16">
    <source>
        <dbReference type="EMBL" id="CEF64108.1"/>
    </source>
</evidence>
<dbReference type="Pfam" id="PF00438">
    <property type="entry name" value="S-AdoMet_synt_N"/>
    <property type="match status" value="1"/>
</dbReference>
<dbReference type="GO" id="GO:0005524">
    <property type="term" value="F:ATP binding"/>
    <property type="evidence" value="ECO:0007669"/>
    <property type="project" value="UniProtKB-KW"/>
</dbReference>
<accession>A0A090L7J5</accession>
<dbReference type="GO" id="GO:0004478">
    <property type="term" value="F:methionine adenosyltransferase activity"/>
    <property type="evidence" value="ECO:0007669"/>
    <property type="project" value="UniProtKB-EC"/>
</dbReference>
<keyword evidence="9 11" id="KW-0630">Potassium</keyword>
<evidence type="ECO:0000256" key="4">
    <source>
        <dbReference type="ARBA" id="ARBA00022679"/>
    </source>
</evidence>
<dbReference type="EC" id="2.5.1.6" evidence="11"/>
<evidence type="ECO:0000256" key="7">
    <source>
        <dbReference type="ARBA" id="ARBA00022840"/>
    </source>
</evidence>
<dbReference type="GeneID" id="36376473"/>
<dbReference type="GO" id="GO:0006730">
    <property type="term" value="P:one-carbon metabolic process"/>
    <property type="evidence" value="ECO:0007669"/>
    <property type="project" value="UniProtKB-KW"/>
</dbReference>
<evidence type="ECO:0000256" key="5">
    <source>
        <dbReference type="ARBA" id="ARBA00022723"/>
    </source>
</evidence>
<protein>
    <recommendedName>
        <fullName evidence="11">S-adenosylmethionine synthase</fullName>
        <ecNumber evidence="11">2.5.1.6</ecNumber>
    </recommendedName>
</protein>
<keyword evidence="6 11" id="KW-0547">Nucleotide-binding</keyword>
<dbReference type="RefSeq" id="XP_024503309.1">
    <property type="nucleotide sequence ID" value="XM_024649431.1"/>
</dbReference>
<evidence type="ECO:0000256" key="12">
    <source>
        <dbReference type="RuleBase" id="RU004462"/>
    </source>
</evidence>
<evidence type="ECO:0000256" key="6">
    <source>
        <dbReference type="ARBA" id="ARBA00022741"/>
    </source>
</evidence>
<dbReference type="CDD" id="cd18079">
    <property type="entry name" value="S-AdoMet_synt"/>
    <property type="match status" value="1"/>
</dbReference>
<dbReference type="Proteomes" id="UP000035682">
    <property type="component" value="Unplaced"/>
</dbReference>
<dbReference type="CTD" id="36376473"/>
<evidence type="ECO:0000313" key="19">
    <source>
        <dbReference type="WormBase" id="SRAE_1000236300"/>
    </source>
</evidence>
<organism evidence="16">
    <name type="scientific">Strongyloides ratti</name>
    <name type="common">Parasitic roundworm</name>
    <dbReference type="NCBI Taxonomy" id="34506"/>
    <lineage>
        <taxon>Eukaryota</taxon>
        <taxon>Metazoa</taxon>
        <taxon>Ecdysozoa</taxon>
        <taxon>Nematoda</taxon>
        <taxon>Chromadorea</taxon>
        <taxon>Rhabditida</taxon>
        <taxon>Tylenchina</taxon>
        <taxon>Panagrolaimomorpha</taxon>
        <taxon>Strongyloidoidea</taxon>
        <taxon>Strongyloididae</taxon>
        <taxon>Strongyloides</taxon>
    </lineage>
</organism>
<dbReference type="GO" id="GO:0046872">
    <property type="term" value="F:metal ion binding"/>
    <property type="evidence" value="ECO:0007669"/>
    <property type="project" value="UniProtKB-KW"/>
</dbReference>
<dbReference type="Gene3D" id="3.30.300.10">
    <property type="match status" value="3"/>
</dbReference>
<sequence length="401" mass="44372">MADITAKKDQIQTYLFTSEAVSDGHPDKMCDQISDAILDAHLSQDPDAKVAVETLANTGLVIIAGEVTSNAIVDYPKIIRNVIKEIGYTHSDIGFDYKTCSVQIALEQQAPEIALGVHINRSEENIGAGDQGLMFGYATNETHEGMPITLLLARNLLIKIKEKRKDGSFPWARPDAKSQVTVEYKVENGKCIPLRVHTVLISCQHSDSIDFEKMKEIIKQEIIYKIIPSHLMDDKTIIYVNPCGTFHLGGPLVDTGLTGRKIIVDTYGGWGAHGGGAFSGKDPTKVDRSGAYGARWVAKSLVKSGVCSRCLVQISYGIGISHPLSINVMDYGTSPFTEKELLTIINDNFDLRPGMLIKNLDLKRAIYQNTATNGHFGHENFPWEKQKKLVIRDELLRKMDK</sequence>
<evidence type="ECO:0000256" key="11">
    <source>
        <dbReference type="RuleBase" id="RU000541"/>
    </source>
</evidence>
<keyword evidence="4 11" id="KW-0808">Transferase</keyword>
<name>A0A090L7J5_STRRB</name>
<dbReference type="InterPro" id="IPR022630">
    <property type="entry name" value="S-AdoMet_synt_C"/>
</dbReference>
<comment type="cofactor">
    <cofactor evidence="11">
        <name>Mg(2+)</name>
        <dbReference type="ChEBI" id="CHEBI:18420"/>
    </cofactor>
    <text evidence="11">Binds 2 magnesium ions per subunit. The magnesium ions interact primarily with the substrate.</text>
</comment>
<evidence type="ECO:0000259" key="15">
    <source>
        <dbReference type="Pfam" id="PF02773"/>
    </source>
</evidence>
<evidence type="ECO:0000256" key="9">
    <source>
        <dbReference type="ARBA" id="ARBA00022958"/>
    </source>
</evidence>
<keyword evidence="5 11" id="KW-0479">Metal-binding</keyword>
<dbReference type="OMA" id="GHFGHEN"/>
<reference evidence="16 17" key="1">
    <citation type="submission" date="2014-09" db="EMBL/GenBank/DDBJ databases">
        <authorList>
            <person name="Martin A.A."/>
        </authorList>
    </citation>
    <scope>NUCLEOTIDE SEQUENCE</scope>
    <source>
        <strain evidence="17">ED321</strain>
        <strain evidence="16">ED321 Heterogonic</strain>
    </source>
</reference>
<dbReference type="HAMAP" id="MF_00086">
    <property type="entry name" value="S_AdoMet_synth1"/>
    <property type="match status" value="1"/>
</dbReference>
<comment type="function">
    <text evidence="11">Catalyzes the formation of S-adenosylmethionine from methionine and ATP.</text>
</comment>
<dbReference type="InterPro" id="IPR022628">
    <property type="entry name" value="S-AdoMet_synt_N"/>
</dbReference>
<evidence type="ECO:0000313" key="18">
    <source>
        <dbReference type="WBParaSite" id="SRAE_1000236300.1"/>
    </source>
</evidence>
<dbReference type="GO" id="GO:0006556">
    <property type="term" value="P:S-adenosylmethionine biosynthetic process"/>
    <property type="evidence" value="ECO:0007669"/>
    <property type="project" value="UniProtKB-UniPathway"/>
</dbReference>
<evidence type="ECO:0000259" key="14">
    <source>
        <dbReference type="Pfam" id="PF02772"/>
    </source>
</evidence>
<evidence type="ECO:0000256" key="1">
    <source>
        <dbReference type="ARBA" id="ARBA00005224"/>
    </source>
</evidence>
<dbReference type="FunFam" id="3.30.300.10:FF:000003">
    <property type="entry name" value="S-adenosylmethionine synthase"/>
    <property type="match status" value="1"/>
</dbReference>
<evidence type="ECO:0000256" key="8">
    <source>
        <dbReference type="ARBA" id="ARBA00022842"/>
    </source>
</evidence>
<gene>
    <name evidence="16 18 19" type="ORF">SRAE_1000236300</name>
</gene>
<dbReference type="EMBL" id="LN609528">
    <property type="protein sequence ID" value="CEF64108.1"/>
    <property type="molecule type" value="Genomic_DNA"/>
</dbReference>
<feature type="domain" description="S-adenosylmethionine synthetase N-terminal" evidence="13">
    <location>
        <begin position="14"/>
        <end position="111"/>
    </location>
</feature>
<feature type="domain" description="S-adenosylmethionine synthetase central" evidence="14">
    <location>
        <begin position="126"/>
        <end position="246"/>
    </location>
</feature>
<dbReference type="Pfam" id="PF02772">
    <property type="entry name" value="S-AdoMet_synt_M"/>
    <property type="match status" value="1"/>
</dbReference>
<dbReference type="FunFam" id="3.30.300.10:FF:000004">
    <property type="entry name" value="S-adenosylmethionine synthase"/>
    <property type="match status" value="1"/>
</dbReference>
<evidence type="ECO:0000259" key="13">
    <source>
        <dbReference type="Pfam" id="PF00438"/>
    </source>
</evidence>
<comment type="pathway">
    <text evidence="1 11">Amino-acid biosynthesis; S-adenosyl-L-methionine biosynthesis; S-adenosyl-L-methionine from L-methionine: step 1/1.</text>
</comment>
<comment type="cofactor">
    <cofactor evidence="11">
        <name>K(+)</name>
        <dbReference type="ChEBI" id="CHEBI:29103"/>
    </cofactor>
    <text evidence="11">Binds 1 potassium ion per subunit. The potassium ion interacts primarily with the substrate.</text>
</comment>
<dbReference type="eggNOG" id="KOG1506">
    <property type="taxonomic scope" value="Eukaryota"/>
</dbReference>
<dbReference type="InterPro" id="IPR022629">
    <property type="entry name" value="S-AdoMet_synt_central"/>
</dbReference>
<dbReference type="WBParaSite" id="SRAE_1000236300.1">
    <property type="protein sequence ID" value="SRAE_1000236300.1"/>
    <property type="gene ID" value="WBGene00258978"/>
</dbReference>
<dbReference type="PROSITE" id="PS00377">
    <property type="entry name" value="ADOMET_SYNTHASE_2"/>
    <property type="match status" value="1"/>
</dbReference>
<dbReference type="AlphaFoldDB" id="A0A090L7J5"/>
<dbReference type="InterPro" id="IPR022636">
    <property type="entry name" value="S-AdoMet_synthetase_sfam"/>
</dbReference>
<dbReference type="PROSITE" id="PS00376">
    <property type="entry name" value="ADOMET_SYNTHASE_1"/>
    <property type="match status" value="1"/>
</dbReference>
<dbReference type="InterPro" id="IPR022631">
    <property type="entry name" value="ADOMET_SYNTHASE_CS"/>
</dbReference>
<dbReference type="Pfam" id="PF02773">
    <property type="entry name" value="S-AdoMet_synt_C"/>
    <property type="match status" value="1"/>
</dbReference>
<dbReference type="WormBase" id="SRAE_1000236300">
    <property type="protein sequence ID" value="SRP03360"/>
    <property type="gene ID" value="WBGene00258978"/>
</dbReference>
<dbReference type="NCBIfam" id="TIGR01034">
    <property type="entry name" value="metK"/>
    <property type="match status" value="1"/>
</dbReference>
<keyword evidence="8 11" id="KW-0460">Magnesium</keyword>
<keyword evidence="7 11" id="KW-0067">ATP-binding</keyword>
<feature type="domain" description="S-adenosylmethionine synthetase C-terminal" evidence="15">
    <location>
        <begin position="248"/>
        <end position="385"/>
    </location>
</feature>
<evidence type="ECO:0000256" key="2">
    <source>
        <dbReference type="ARBA" id="ARBA00009685"/>
    </source>
</evidence>
<comment type="similarity">
    <text evidence="2 12">Belongs to the AdoMet synthase family.</text>
</comment>
<dbReference type="PANTHER" id="PTHR11964">
    <property type="entry name" value="S-ADENOSYLMETHIONINE SYNTHETASE"/>
    <property type="match status" value="1"/>
</dbReference>
<keyword evidence="3 11" id="KW-0554">One-carbon metabolism</keyword>
<dbReference type="STRING" id="34506.A0A090L7J5"/>